<protein>
    <submittedName>
        <fullName evidence="3">Short chain dehydrogenase</fullName>
    </submittedName>
</protein>
<evidence type="ECO:0000256" key="2">
    <source>
        <dbReference type="RuleBase" id="RU000363"/>
    </source>
</evidence>
<comment type="caution">
    <text evidence="3">The sequence shown here is derived from an EMBL/GenBank/DDBJ whole genome shotgun (WGS) entry which is preliminary data.</text>
</comment>
<dbReference type="Pfam" id="PF00106">
    <property type="entry name" value="adh_short"/>
    <property type="match status" value="1"/>
</dbReference>
<dbReference type="AlphaFoldDB" id="A0A1S1MQL4"/>
<keyword evidence="4" id="KW-1185">Reference proteome</keyword>
<dbReference type="InterPro" id="IPR036291">
    <property type="entry name" value="NAD(P)-bd_dom_sf"/>
</dbReference>
<accession>A0A1S1MQL4</accession>
<dbReference type="PRINTS" id="PR00080">
    <property type="entry name" value="SDRFAMILY"/>
</dbReference>
<keyword evidence="1" id="KW-0560">Oxidoreductase</keyword>
<evidence type="ECO:0000313" key="3">
    <source>
        <dbReference type="EMBL" id="OHU89367.1"/>
    </source>
</evidence>
<dbReference type="Gene3D" id="3.40.50.720">
    <property type="entry name" value="NAD(P)-binding Rossmann-like Domain"/>
    <property type="match status" value="1"/>
</dbReference>
<proteinExistence type="inferred from homology"/>
<dbReference type="Proteomes" id="UP000179734">
    <property type="component" value="Unassembled WGS sequence"/>
</dbReference>
<dbReference type="RefSeq" id="WP_071030005.1">
    <property type="nucleotide sequence ID" value="NZ_MLQM01000259.1"/>
</dbReference>
<comment type="similarity">
    <text evidence="2">Belongs to the short-chain dehydrogenases/reductases (SDR) family.</text>
</comment>
<dbReference type="GO" id="GO:0016491">
    <property type="term" value="F:oxidoreductase activity"/>
    <property type="evidence" value="ECO:0007669"/>
    <property type="project" value="UniProtKB-KW"/>
</dbReference>
<evidence type="ECO:0000256" key="1">
    <source>
        <dbReference type="ARBA" id="ARBA00023002"/>
    </source>
</evidence>
<dbReference type="FunFam" id="3.40.50.720:FF:000399">
    <property type="entry name" value="Probable oxidoreductase"/>
    <property type="match status" value="1"/>
</dbReference>
<dbReference type="PANTHER" id="PTHR43157:SF31">
    <property type="entry name" value="PHOSPHATIDYLINOSITOL-GLYCAN BIOSYNTHESIS CLASS F PROTEIN"/>
    <property type="match status" value="1"/>
</dbReference>
<dbReference type="InterPro" id="IPR002347">
    <property type="entry name" value="SDR_fam"/>
</dbReference>
<dbReference type="PANTHER" id="PTHR43157">
    <property type="entry name" value="PHOSPHATIDYLINOSITOL-GLYCAN BIOSYNTHESIS CLASS F PROTEIN-RELATED"/>
    <property type="match status" value="1"/>
</dbReference>
<sequence length="317" mass="33406">MATNLTLTVPDLTGKLAVVTGANSGLGFGLARRLSAAGADVVMAIRNRAKGEAAIAEIRAAVPDAKLTIRSLDLSSLASVAALADEFTADGRPIDILINNAGVMTPPERDTTADGFELQFGSNHLGHFALTAGLLPLLRAADGARVVSLSSLAARQGRIHFDDLQFEQRYVPMQAYGQSKLAVLMFARELERRSRAAGWGITSTAAHPGLTKTNLQISGPSHGRAKPSVMQRLYTASWRLAPFMWQDIDDGILPALYAAVAPQAEGGVFYGPRGIYEAAGGGVTVAKVPARAADAADAARLWEVSEQLTGVRYPESG</sequence>
<dbReference type="EMBL" id="MLQM01000259">
    <property type="protein sequence ID" value="OHU89367.1"/>
    <property type="molecule type" value="Genomic_DNA"/>
</dbReference>
<dbReference type="SUPFAM" id="SSF51735">
    <property type="entry name" value="NAD(P)-binding Rossmann-fold domains"/>
    <property type="match status" value="1"/>
</dbReference>
<dbReference type="PRINTS" id="PR00081">
    <property type="entry name" value="GDHRDH"/>
</dbReference>
<reference evidence="3 4" key="1">
    <citation type="submission" date="2016-10" db="EMBL/GenBank/DDBJ databases">
        <title>Genome sequence of Mycobacterium talmonii.</title>
        <authorList>
            <person name="Greninger A.L."/>
            <person name="Elliott B."/>
            <person name="Vasireddy S."/>
            <person name="Vasireddy R."/>
        </authorList>
    </citation>
    <scope>NUCLEOTIDE SEQUENCE [LARGE SCALE GENOMIC DNA]</scope>
    <source>
        <strain evidence="4">NE-TNMC-100812</strain>
    </source>
</reference>
<dbReference type="CDD" id="cd05327">
    <property type="entry name" value="retinol-DH_like_SDR_c_like"/>
    <property type="match status" value="1"/>
</dbReference>
<organism evidence="3 4">
    <name type="scientific">Mycobacterium talmoniae</name>
    <dbReference type="NCBI Taxonomy" id="1858794"/>
    <lineage>
        <taxon>Bacteria</taxon>
        <taxon>Bacillati</taxon>
        <taxon>Actinomycetota</taxon>
        <taxon>Actinomycetes</taxon>
        <taxon>Mycobacteriales</taxon>
        <taxon>Mycobacteriaceae</taxon>
        <taxon>Mycobacterium</taxon>
    </lineage>
</organism>
<name>A0A1S1MQL4_9MYCO</name>
<dbReference type="NCBIfam" id="NF004846">
    <property type="entry name" value="PRK06197.1"/>
    <property type="match status" value="1"/>
</dbReference>
<gene>
    <name evidence="3" type="ORF">BKN37_25840</name>
</gene>
<evidence type="ECO:0000313" key="4">
    <source>
        <dbReference type="Proteomes" id="UP000179734"/>
    </source>
</evidence>
<dbReference type="NCBIfam" id="NF004513">
    <property type="entry name" value="PRK05854.1"/>
    <property type="match status" value="1"/>
</dbReference>